<keyword evidence="2" id="KW-1185">Reference proteome</keyword>
<name>A0AA41Q623_9ACTN</name>
<protein>
    <submittedName>
        <fullName evidence="1">Uncharacterized protein</fullName>
    </submittedName>
</protein>
<comment type="caution">
    <text evidence="1">The sequence shown here is derived from an EMBL/GenBank/DDBJ whole genome shotgun (WGS) entry which is preliminary data.</text>
</comment>
<organism evidence="1 2">
    <name type="scientific">Yinghuangia soli</name>
    <dbReference type="NCBI Taxonomy" id="2908204"/>
    <lineage>
        <taxon>Bacteria</taxon>
        <taxon>Bacillati</taxon>
        <taxon>Actinomycetota</taxon>
        <taxon>Actinomycetes</taxon>
        <taxon>Kitasatosporales</taxon>
        <taxon>Streptomycetaceae</taxon>
        <taxon>Yinghuangia</taxon>
    </lineage>
</organism>
<dbReference type="RefSeq" id="WP_235055988.1">
    <property type="nucleotide sequence ID" value="NZ_JAKFHA010000023.1"/>
</dbReference>
<gene>
    <name evidence="1" type="ORF">LZ495_29445</name>
</gene>
<evidence type="ECO:0000313" key="1">
    <source>
        <dbReference type="EMBL" id="MCF2531321.1"/>
    </source>
</evidence>
<dbReference type="AlphaFoldDB" id="A0AA41Q623"/>
<sequence length="71" mass="7814">MTDRPTLSEVTALIRELKELIVDGVGDPAEVMDHKADLFERTALHDPGMPGIADVARDARTYADRLNGRLP</sequence>
<evidence type="ECO:0000313" key="2">
    <source>
        <dbReference type="Proteomes" id="UP001165378"/>
    </source>
</evidence>
<dbReference type="Proteomes" id="UP001165378">
    <property type="component" value="Unassembled WGS sequence"/>
</dbReference>
<proteinExistence type="predicted"/>
<dbReference type="EMBL" id="JAKFHA010000023">
    <property type="protein sequence ID" value="MCF2531321.1"/>
    <property type="molecule type" value="Genomic_DNA"/>
</dbReference>
<reference evidence="1" key="1">
    <citation type="submission" date="2022-01" db="EMBL/GenBank/DDBJ databases">
        <title>Genome-Based Taxonomic Classification of the Phylum Actinobacteria.</title>
        <authorList>
            <person name="Gao Y."/>
        </authorList>
    </citation>
    <scope>NUCLEOTIDE SEQUENCE</scope>
    <source>
        <strain evidence="1">KLBMP 8922</strain>
    </source>
</reference>
<accession>A0AA41Q623</accession>